<accession>A0AA37WHZ2</accession>
<keyword evidence="1" id="KW-0472">Membrane</keyword>
<dbReference type="InterPro" id="IPR038678">
    <property type="entry name" value="Spondin_N_sf"/>
</dbReference>
<reference evidence="3" key="1">
    <citation type="journal article" date="2014" name="Int. J. Syst. Evol. Microbiol.">
        <title>Complete genome sequence of Corynebacterium casei LMG S-19264T (=DSM 44701T), isolated from a smear-ripened cheese.</title>
        <authorList>
            <consortium name="US DOE Joint Genome Institute (JGI-PGF)"/>
            <person name="Walter F."/>
            <person name="Albersmeier A."/>
            <person name="Kalinowski J."/>
            <person name="Ruckert C."/>
        </authorList>
    </citation>
    <scope>NUCLEOTIDE SEQUENCE</scope>
    <source>
        <strain evidence="3">NBRC 110023</strain>
    </source>
</reference>
<keyword evidence="1" id="KW-0812">Transmembrane</keyword>
<proteinExistence type="predicted"/>
<reference evidence="3" key="2">
    <citation type="submission" date="2023-01" db="EMBL/GenBank/DDBJ databases">
        <title>Draft genome sequence of Agaribacter marinus strain NBRC 110023.</title>
        <authorList>
            <person name="Sun Q."/>
            <person name="Mori K."/>
        </authorList>
    </citation>
    <scope>NUCLEOTIDE SEQUENCE</scope>
    <source>
        <strain evidence="3">NBRC 110023</strain>
    </source>
</reference>
<dbReference type="EMBL" id="BSOT01000001">
    <property type="protein sequence ID" value="GLR69169.1"/>
    <property type="molecule type" value="Genomic_DNA"/>
</dbReference>
<keyword evidence="1" id="KW-1133">Transmembrane helix</keyword>
<evidence type="ECO:0000313" key="3">
    <source>
        <dbReference type="EMBL" id="GLR69169.1"/>
    </source>
</evidence>
<dbReference type="NCBIfam" id="NF038123">
    <property type="entry name" value="NF038123_dom"/>
    <property type="match status" value="1"/>
</dbReference>
<dbReference type="InterPro" id="IPR009465">
    <property type="entry name" value="Spondin_N"/>
</dbReference>
<sequence>MAALLSVSAFGNATMLRITVENNAEANGLSFTPLYTAFHSASFDAFDAGGTASAGLEALAELGQAMPIAGERLAVDPDSMGGVIFPDAGMRPLFGGESGSRVFDIADPASNMFFTFLSMILPSNDTFFGRDDAIQLFDAAGNYLGDRVIAVTGADLWDAGTEALDVSASPFIPGNTATDSPADSDTSIRAAESLAAFAGVTLANGRVLDGSLIDFLTDPASFDVATITIERVSAPSAIAFIALAMAGFLVRRKA</sequence>
<dbReference type="Proteomes" id="UP001156601">
    <property type="component" value="Unassembled WGS sequence"/>
</dbReference>
<organism evidence="3 4">
    <name type="scientific">Agaribacter marinus</name>
    <dbReference type="NCBI Taxonomy" id="1431249"/>
    <lineage>
        <taxon>Bacteria</taxon>
        <taxon>Pseudomonadati</taxon>
        <taxon>Pseudomonadota</taxon>
        <taxon>Gammaproteobacteria</taxon>
        <taxon>Alteromonadales</taxon>
        <taxon>Alteromonadaceae</taxon>
        <taxon>Agaribacter</taxon>
    </lineage>
</organism>
<gene>
    <name evidence="3" type="ORF">GCM10007852_00770</name>
</gene>
<dbReference type="Gene3D" id="2.60.40.2130">
    <property type="entry name" value="F-spondin domain"/>
    <property type="match status" value="1"/>
</dbReference>
<evidence type="ECO:0000259" key="2">
    <source>
        <dbReference type="Pfam" id="PF06468"/>
    </source>
</evidence>
<keyword evidence="4" id="KW-1185">Reference proteome</keyword>
<feature type="domain" description="Spondin" evidence="2">
    <location>
        <begin position="30"/>
        <end position="167"/>
    </location>
</feature>
<dbReference type="Pfam" id="PF06468">
    <property type="entry name" value="Spond_N"/>
    <property type="match status" value="1"/>
</dbReference>
<protein>
    <recommendedName>
        <fullName evidence="2">Spondin domain-containing protein</fullName>
    </recommendedName>
</protein>
<dbReference type="AlphaFoldDB" id="A0AA37WHZ2"/>
<name>A0AA37WHZ2_9ALTE</name>
<feature type="transmembrane region" description="Helical" evidence="1">
    <location>
        <begin position="232"/>
        <end position="250"/>
    </location>
</feature>
<evidence type="ECO:0000256" key="1">
    <source>
        <dbReference type="SAM" id="Phobius"/>
    </source>
</evidence>
<comment type="caution">
    <text evidence="3">The sequence shown here is derived from an EMBL/GenBank/DDBJ whole genome shotgun (WGS) entry which is preliminary data.</text>
</comment>
<evidence type="ECO:0000313" key="4">
    <source>
        <dbReference type="Proteomes" id="UP001156601"/>
    </source>
</evidence>